<accession>A0A8D8L054</accession>
<feature type="chain" id="PRO_5036261334" evidence="1">
    <location>
        <begin position="21"/>
        <end position="138"/>
    </location>
</feature>
<dbReference type="EMBL" id="HBUE01344485">
    <property type="protein sequence ID" value="CAG6600030.1"/>
    <property type="molecule type" value="Transcribed_RNA"/>
</dbReference>
<proteinExistence type="predicted"/>
<feature type="signal peptide" evidence="1">
    <location>
        <begin position="1"/>
        <end position="20"/>
    </location>
</feature>
<evidence type="ECO:0000256" key="1">
    <source>
        <dbReference type="SAM" id="SignalP"/>
    </source>
</evidence>
<dbReference type="AlphaFoldDB" id="A0A8D8L054"/>
<sequence length="138" mass="15915">MLLLLLPVLLFLSCLTCANANLWPNPQLNHPMVLQAAERRISGTAHGTNVFAIRRSLYLVRDPICEVIPLGVLLHVGQARRHRGTLAEATPEALGSRESCLCCCCYYLRDWQSCSDNRLRRNCRDFRNWSICLYRRWK</sequence>
<name>A0A8D8L054_CULPI</name>
<organism evidence="2">
    <name type="scientific">Culex pipiens</name>
    <name type="common">House mosquito</name>
    <dbReference type="NCBI Taxonomy" id="7175"/>
    <lineage>
        <taxon>Eukaryota</taxon>
        <taxon>Metazoa</taxon>
        <taxon>Ecdysozoa</taxon>
        <taxon>Arthropoda</taxon>
        <taxon>Hexapoda</taxon>
        <taxon>Insecta</taxon>
        <taxon>Pterygota</taxon>
        <taxon>Neoptera</taxon>
        <taxon>Endopterygota</taxon>
        <taxon>Diptera</taxon>
        <taxon>Nematocera</taxon>
        <taxon>Culicoidea</taxon>
        <taxon>Culicidae</taxon>
        <taxon>Culicinae</taxon>
        <taxon>Culicini</taxon>
        <taxon>Culex</taxon>
        <taxon>Culex</taxon>
    </lineage>
</organism>
<protein>
    <submittedName>
        <fullName evidence="2">(northern house mosquito) hypothetical protein</fullName>
    </submittedName>
</protein>
<evidence type="ECO:0000313" key="2">
    <source>
        <dbReference type="EMBL" id="CAG6600030.1"/>
    </source>
</evidence>
<keyword evidence="1" id="KW-0732">Signal</keyword>
<reference evidence="2" key="1">
    <citation type="submission" date="2021-05" db="EMBL/GenBank/DDBJ databases">
        <authorList>
            <person name="Alioto T."/>
            <person name="Alioto T."/>
            <person name="Gomez Garrido J."/>
        </authorList>
    </citation>
    <scope>NUCLEOTIDE SEQUENCE</scope>
</reference>
<dbReference type="EMBL" id="HBUE01237552">
    <property type="protein sequence ID" value="CAG6547827.1"/>
    <property type="molecule type" value="Transcribed_RNA"/>
</dbReference>